<keyword evidence="5 8" id="KW-0812">Transmembrane</keyword>
<keyword evidence="10" id="KW-1185">Reference proteome</keyword>
<organism evidence="9 10">
    <name type="scientific">Tumebacillus lacus</name>
    <dbReference type="NCBI Taxonomy" id="2995335"/>
    <lineage>
        <taxon>Bacteria</taxon>
        <taxon>Bacillati</taxon>
        <taxon>Bacillota</taxon>
        <taxon>Bacilli</taxon>
        <taxon>Bacillales</taxon>
        <taxon>Alicyclobacillaceae</taxon>
        <taxon>Tumebacillus</taxon>
    </lineage>
</organism>
<evidence type="ECO:0000256" key="8">
    <source>
        <dbReference type="SAM" id="Phobius"/>
    </source>
</evidence>
<comment type="caution">
    <text evidence="9">The sequence shown here is derived from an EMBL/GenBank/DDBJ whole genome shotgun (WGS) entry which is preliminary data.</text>
</comment>
<feature type="transmembrane region" description="Helical" evidence="8">
    <location>
        <begin position="272"/>
        <end position="294"/>
    </location>
</feature>
<dbReference type="EMBL" id="JAPMLT010000001">
    <property type="protein sequence ID" value="MCX7568765.1"/>
    <property type="molecule type" value="Genomic_DNA"/>
</dbReference>
<feature type="transmembrane region" description="Helical" evidence="8">
    <location>
        <begin position="306"/>
        <end position="324"/>
    </location>
</feature>
<dbReference type="RefSeq" id="WP_267150004.1">
    <property type="nucleotide sequence ID" value="NZ_JAPMLT010000001.1"/>
</dbReference>
<keyword evidence="3" id="KW-0813">Transport</keyword>
<accession>A0ABT3WZQ3</accession>
<evidence type="ECO:0000256" key="1">
    <source>
        <dbReference type="ARBA" id="ARBA00004141"/>
    </source>
</evidence>
<dbReference type="InterPro" id="IPR004761">
    <property type="entry name" value="Spore_GerAB"/>
</dbReference>
<name>A0ABT3WZQ3_9BACL</name>
<evidence type="ECO:0000256" key="7">
    <source>
        <dbReference type="ARBA" id="ARBA00023136"/>
    </source>
</evidence>
<feature type="transmembrane region" description="Helical" evidence="8">
    <location>
        <begin position="216"/>
        <end position="237"/>
    </location>
</feature>
<keyword evidence="6 8" id="KW-1133">Transmembrane helix</keyword>
<dbReference type="NCBIfam" id="TIGR00912">
    <property type="entry name" value="2A0309"/>
    <property type="match status" value="1"/>
</dbReference>
<protein>
    <submittedName>
        <fullName evidence="9">Endospore germination permease</fullName>
    </submittedName>
</protein>
<proteinExistence type="inferred from homology"/>
<feature type="transmembrane region" description="Helical" evidence="8">
    <location>
        <begin position="336"/>
        <end position="359"/>
    </location>
</feature>
<feature type="transmembrane region" description="Helical" evidence="8">
    <location>
        <begin position="82"/>
        <end position="107"/>
    </location>
</feature>
<evidence type="ECO:0000313" key="10">
    <source>
        <dbReference type="Proteomes" id="UP001208017"/>
    </source>
</evidence>
<feature type="transmembrane region" description="Helical" evidence="8">
    <location>
        <begin position="147"/>
        <end position="166"/>
    </location>
</feature>
<keyword evidence="7 8" id="KW-0472">Membrane</keyword>
<comment type="subcellular location">
    <subcellularLocation>
        <location evidence="1">Membrane</location>
        <topology evidence="1">Multi-pass membrane protein</topology>
    </subcellularLocation>
</comment>
<evidence type="ECO:0000256" key="3">
    <source>
        <dbReference type="ARBA" id="ARBA00022448"/>
    </source>
</evidence>
<keyword evidence="4" id="KW-0309">Germination</keyword>
<sequence>MQPKNSLNFFQLSMVYMMSTGLLNHVTLIPILLEVAGRDSWTGPLGATGFTILWSVLLVFIIRQMQGKHLCDWLQQTVGRPVTYLLIAWMTVILFLPTAVTLIDLIYWTNNTYLTNTPRVILLIPILGLCLYNAYHGIYSVRKTASLLLPFVILFGIFVATANMSYKDYTMLLPVLEQGWHPVVRGTQYALSGFLEIIWIVLLQHRLDRSAPLFKGMTVITLLMFGLTVGPLIGAIVEFGPSVAANMRYPAFEEWRLVKIGDYIEHVDFLSIFQWITGAYVRLSLHVYLILELYRLHEQKKRKVRLWALGILGAGLLMIFAVPLNDIQFIGLLKTLVLPLKVYTLLGLSVILGVIALLAKRKEGREGDEGNEHPEAV</sequence>
<dbReference type="Proteomes" id="UP001208017">
    <property type="component" value="Unassembled WGS sequence"/>
</dbReference>
<gene>
    <name evidence="9" type="ORF">OS242_02110</name>
</gene>
<evidence type="ECO:0000256" key="5">
    <source>
        <dbReference type="ARBA" id="ARBA00022692"/>
    </source>
</evidence>
<dbReference type="PANTHER" id="PTHR34975">
    <property type="entry name" value="SPORE GERMINATION PROTEIN A2"/>
    <property type="match status" value="1"/>
</dbReference>
<dbReference type="PANTHER" id="PTHR34975:SF2">
    <property type="entry name" value="SPORE GERMINATION PROTEIN A2"/>
    <property type="match status" value="1"/>
</dbReference>
<evidence type="ECO:0000313" key="9">
    <source>
        <dbReference type="EMBL" id="MCX7568765.1"/>
    </source>
</evidence>
<feature type="transmembrane region" description="Helical" evidence="8">
    <location>
        <begin position="12"/>
        <end position="33"/>
    </location>
</feature>
<evidence type="ECO:0000256" key="6">
    <source>
        <dbReference type="ARBA" id="ARBA00022989"/>
    </source>
</evidence>
<evidence type="ECO:0000256" key="4">
    <source>
        <dbReference type="ARBA" id="ARBA00022544"/>
    </source>
</evidence>
<dbReference type="Pfam" id="PF03845">
    <property type="entry name" value="Spore_permease"/>
    <property type="match status" value="1"/>
</dbReference>
<evidence type="ECO:0000256" key="2">
    <source>
        <dbReference type="ARBA" id="ARBA00007998"/>
    </source>
</evidence>
<comment type="similarity">
    <text evidence="2">Belongs to the amino acid-polyamine-organocation (APC) superfamily. Spore germination protein (SGP) (TC 2.A.3.9) family.</text>
</comment>
<feature type="transmembrane region" description="Helical" evidence="8">
    <location>
        <begin position="119"/>
        <end position="135"/>
    </location>
</feature>
<feature type="transmembrane region" description="Helical" evidence="8">
    <location>
        <begin position="186"/>
        <end position="204"/>
    </location>
</feature>
<reference evidence="9 10" key="1">
    <citation type="submission" date="2022-11" db="EMBL/GenBank/DDBJ databases">
        <title>Study of microbial diversity in lake waters.</title>
        <authorList>
            <person name="Zhang J."/>
        </authorList>
    </citation>
    <scope>NUCLEOTIDE SEQUENCE [LARGE SCALE GENOMIC DNA]</scope>
    <source>
        <strain evidence="9 10">DT12</strain>
    </source>
</reference>
<feature type="transmembrane region" description="Helical" evidence="8">
    <location>
        <begin position="45"/>
        <end position="62"/>
    </location>
</feature>